<reference evidence="2" key="1">
    <citation type="submission" date="2023-07" db="EMBL/GenBank/DDBJ databases">
        <title>Comparative genomics of wheat-associated soil bacteria to identify genetic determinants of phenazine resistance.</title>
        <authorList>
            <person name="Mouncey N."/>
        </authorList>
    </citation>
    <scope>NUCLEOTIDE SEQUENCE</scope>
    <source>
        <strain evidence="2">V4I22</strain>
    </source>
</reference>
<dbReference type="EMBL" id="JAUSZV010000001">
    <property type="protein sequence ID" value="MDQ0904269.1"/>
    <property type="molecule type" value="Genomic_DNA"/>
</dbReference>
<protein>
    <recommendedName>
        <fullName evidence="4">DUF5753 domain-containing protein</fullName>
    </recommendedName>
</protein>
<accession>A0AAW8F390</accession>
<dbReference type="Proteomes" id="UP001234216">
    <property type="component" value="Unassembled WGS sequence"/>
</dbReference>
<feature type="compositionally biased region" description="Basic and acidic residues" evidence="1">
    <location>
        <begin position="370"/>
        <end position="380"/>
    </location>
</feature>
<evidence type="ECO:0000313" key="3">
    <source>
        <dbReference type="Proteomes" id="UP001234216"/>
    </source>
</evidence>
<evidence type="ECO:0000256" key="1">
    <source>
        <dbReference type="SAM" id="MobiDB-lite"/>
    </source>
</evidence>
<evidence type="ECO:0000313" key="2">
    <source>
        <dbReference type="EMBL" id="MDQ0904269.1"/>
    </source>
</evidence>
<dbReference type="RefSeq" id="WP_306971832.1">
    <property type="nucleotide sequence ID" value="NZ_JAUSZV010000001.1"/>
</dbReference>
<dbReference type="AlphaFoldDB" id="A0AAW8F390"/>
<comment type="caution">
    <text evidence="2">The sequence shown here is derived from an EMBL/GenBank/DDBJ whole genome shotgun (WGS) entry which is preliminary data.</text>
</comment>
<gene>
    <name evidence="2" type="ORF">QFZ22_000254</name>
</gene>
<name>A0AAW8F390_9ACTN</name>
<feature type="region of interest" description="Disordered" evidence="1">
    <location>
        <begin position="38"/>
        <end position="58"/>
    </location>
</feature>
<evidence type="ECO:0008006" key="4">
    <source>
        <dbReference type="Google" id="ProtNLM"/>
    </source>
</evidence>
<feature type="compositionally biased region" description="Basic and acidic residues" evidence="1">
    <location>
        <begin position="48"/>
        <end position="58"/>
    </location>
</feature>
<sequence length="390" mass="44576">MQRAASGVVLPKREVVQAFARVCGMDVDEITRLWHAAYRGSPGGRGTRSRDPEQRPDRIKDLPGFCTALEELRQANGAPSFRMMERRARATDRELSRSTAFRISTGQQPPASAECLEAFLVACEVPPRDRRTWLDAWRQVQWRAARQDAERREEMRRLESVVAENVRGQVSQETAVRMLRKAGFEALERFRRFDAPWTVECLECATTFRIRLSDVVLVRATCPDCPKLTERVREAWAELLTNRSKLLSRQHVRALRAATVLQPRMHRDHLDVPVFVADRTTFTILQSAVWHPALEEALRRHVRRPFYLDVLLVHDDTRQNGLRHRRLAKDAGLIDGPLETEPFKPDPDRMNWAAQAEGASGRVAATVQRDTVRPDPDIKTPWKPTSNSGA</sequence>
<feature type="region of interest" description="Disordered" evidence="1">
    <location>
        <begin position="358"/>
        <end position="390"/>
    </location>
</feature>
<proteinExistence type="predicted"/>
<organism evidence="2 3">
    <name type="scientific">Streptomyces canus</name>
    <dbReference type="NCBI Taxonomy" id="58343"/>
    <lineage>
        <taxon>Bacteria</taxon>
        <taxon>Bacillati</taxon>
        <taxon>Actinomycetota</taxon>
        <taxon>Actinomycetes</taxon>
        <taxon>Kitasatosporales</taxon>
        <taxon>Streptomycetaceae</taxon>
        <taxon>Streptomyces</taxon>
        <taxon>Streptomyces aurantiacus group</taxon>
    </lineage>
</organism>